<protein>
    <submittedName>
        <fullName evidence="2">Uncharacterized protein</fullName>
    </submittedName>
</protein>
<dbReference type="AlphaFoldDB" id="W2XYY5"/>
<organism evidence="2 3">
    <name type="scientific">Phytophthora nicotianae P10297</name>
    <dbReference type="NCBI Taxonomy" id="1317064"/>
    <lineage>
        <taxon>Eukaryota</taxon>
        <taxon>Sar</taxon>
        <taxon>Stramenopiles</taxon>
        <taxon>Oomycota</taxon>
        <taxon>Peronosporomycetes</taxon>
        <taxon>Peronosporales</taxon>
        <taxon>Peronosporaceae</taxon>
        <taxon>Phytophthora</taxon>
    </lineage>
</organism>
<dbReference type="Proteomes" id="UP000018948">
    <property type="component" value="Unassembled WGS sequence"/>
</dbReference>
<feature type="region of interest" description="Disordered" evidence="1">
    <location>
        <begin position="1"/>
        <end position="22"/>
    </location>
</feature>
<feature type="compositionally biased region" description="Basic and acidic residues" evidence="1">
    <location>
        <begin position="313"/>
        <end position="336"/>
    </location>
</feature>
<sequence length="336" mass="38271">MARSTRSNPTTDAPASTAAGDSSTVPMALFMPLAAPQLKSTSHAALVQWRKLRSEYEDEVAMRCNNDPTKMAEVIVSVKKSFDKRLLTAWCDFEWDVDVNNVTDHFILAKIDDIIASVKNNAVPDVAALFKENVVMDMRESDVKERVMQFFVRSREFIDEQGWQAFFTGNEGVRLKCKLLIEALEPRSLREEVSAVVKYQARIAKEDEKELFKLILEKALDQDRDFQRRKRSRGRDPGESKRKEKQTQSSTNQPPAKYRKVEHGGKSTKKDSKASNNQVQKKSAVKRDKTPPTGGCLKCKGDHWLVHCPTASSDEKKDLLRKMHERRDNKRANDNA</sequence>
<reference evidence="2 3" key="1">
    <citation type="submission" date="2013-11" db="EMBL/GenBank/DDBJ databases">
        <title>The Genome Sequence of Phytophthora parasitica P10297.</title>
        <authorList>
            <consortium name="The Broad Institute Genomics Platform"/>
            <person name="Russ C."/>
            <person name="Tyler B."/>
            <person name="Panabieres F."/>
            <person name="Shan W."/>
            <person name="Tripathy S."/>
            <person name="Grunwald N."/>
            <person name="Machado M."/>
            <person name="Johnson C.S."/>
            <person name="Walker B."/>
            <person name="Young S.K."/>
            <person name="Zeng Q."/>
            <person name="Gargeya S."/>
            <person name="Fitzgerald M."/>
            <person name="Haas B."/>
            <person name="Abouelleil A."/>
            <person name="Allen A.W."/>
            <person name="Alvarado L."/>
            <person name="Arachchi H.M."/>
            <person name="Berlin A.M."/>
            <person name="Chapman S.B."/>
            <person name="Gainer-Dewar J."/>
            <person name="Goldberg J."/>
            <person name="Griggs A."/>
            <person name="Gujja S."/>
            <person name="Hansen M."/>
            <person name="Howarth C."/>
            <person name="Imamovic A."/>
            <person name="Ireland A."/>
            <person name="Larimer J."/>
            <person name="McCowan C."/>
            <person name="Murphy C."/>
            <person name="Pearson M."/>
            <person name="Poon T.W."/>
            <person name="Priest M."/>
            <person name="Roberts A."/>
            <person name="Saif S."/>
            <person name="Shea T."/>
            <person name="Sisk P."/>
            <person name="Sykes S."/>
            <person name="Wortman J."/>
            <person name="Nusbaum C."/>
            <person name="Birren B."/>
        </authorList>
    </citation>
    <scope>NUCLEOTIDE SEQUENCE [LARGE SCALE GENOMIC DNA]</scope>
    <source>
        <strain evidence="2 3">P10297</strain>
    </source>
</reference>
<evidence type="ECO:0000313" key="3">
    <source>
        <dbReference type="Proteomes" id="UP000018948"/>
    </source>
</evidence>
<dbReference type="OrthoDB" id="120736at2759"/>
<comment type="caution">
    <text evidence="2">The sequence shown here is derived from an EMBL/GenBank/DDBJ whole genome shotgun (WGS) entry which is preliminary data.</text>
</comment>
<evidence type="ECO:0000313" key="2">
    <source>
        <dbReference type="EMBL" id="ETP28075.1"/>
    </source>
</evidence>
<name>W2XYY5_PHYNI</name>
<gene>
    <name evidence="2" type="ORF">F442_22641</name>
</gene>
<feature type="compositionally biased region" description="Basic and acidic residues" evidence="1">
    <location>
        <begin position="259"/>
        <end position="273"/>
    </location>
</feature>
<proteinExistence type="predicted"/>
<feature type="compositionally biased region" description="Basic and acidic residues" evidence="1">
    <location>
        <begin position="234"/>
        <end position="246"/>
    </location>
</feature>
<accession>W2XYY5</accession>
<dbReference type="EMBL" id="ANIY01005158">
    <property type="protein sequence ID" value="ETP28075.1"/>
    <property type="molecule type" value="Genomic_DNA"/>
</dbReference>
<evidence type="ECO:0000256" key="1">
    <source>
        <dbReference type="SAM" id="MobiDB-lite"/>
    </source>
</evidence>
<feature type="region of interest" description="Disordered" evidence="1">
    <location>
        <begin position="225"/>
        <end position="336"/>
    </location>
</feature>